<accession>A0A8T1C0E4</accession>
<evidence type="ECO:0000313" key="1">
    <source>
        <dbReference type="EMBL" id="KAG2914461.1"/>
    </source>
</evidence>
<dbReference type="AlphaFoldDB" id="A0A8T1C0E4"/>
<organism evidence="1 2">
    <name type="scientific">Phytophthora cactorum</name>
    <dbReference type="NCBI Taxonomy" id="29920"/>
    <lineage>
        <taxon>Eukaryota</taxon>
        <taxon>Sar</taxon>
        <taxon>Stramenopiles</taxon>
        <taxon>Oomycota</taxon>
        <taxon>Peronosporomycetes</taxon>
        <taxon>Peronosporales</taxon>
        <taxon>Peronosporaceae</taxon>
        <taxon>Phytophthora</taxon>
    </lineage>
</organism>
<evidence type="ECO:0000313" key="2">
    <source>
        <dbReference type="Proteomes" id="UP000736787"/>
    </source>
</evidence>
<protein>
    <submittedName>
        <fullName evidence="1">Uncharacterized protein</fullName>
    </submittedName>
</protein>
<reference evidence="1" key="1">
    <citation type="submission" date="2018-10" db="EMBL/GenBank/DDBJ databases">
        <title>Effector identification in a new, highly contiguous assembly of the strawberry crown rot pathogen Phytophthora cactorum.</title>
        <authorList>
            <person name="Armitage A.D."/>
            <person name="Nellist C.F."/>
            <person name="Bates H."/>
            <person name="Vickerstaff R.J."/>
            <person name="Harrison R.J."/>
        </authorList>
    </citation>
    <scope>NUCLEOTIDE SEQUENCE</scope>
    <source>
        <strain evidence="1">4040</strain>
    </source>
</reference>
<gene>
    <name evidence="1" type="ORF">PC117_g18306</name>
</gene>
<comment type="caution">
    <text evidence="1">The sequence shown here is derived from an EMBL/GenBank/DDBJ whole genome shotgun (WGS) entry which is preliminary data.</text>
</comment>
<dbReference type="EMBL" id="RCMK01000730">
    <property type="protein sequence ID" value="KAG2914461.1"/>
    <property type="molecule type" value="Genomic_DNA"/>
</dbReference>
<dbReference type="Proteomes" id="UP000736787">
    <property type="component" value="Unassembled WGS sequence"/>
</dbReference>
<proteinExistence type="predicted"/>
<name>A0A8T1C0E4_9STRA</name>
<sequence>MSASLLELKSALQVVVNRIHPGWVPTVFSSMRSDPGGEE</sequence>